<organism evidence="1 2">
    <name type="scientific">Rhodopirellula europaea SH398</name>
    <dbReference type="NCBI Taxonomy" id="1263868"/>
    <lineage>
        <taxon>Bacteria</taxon>
        <taxon>Pseudomonadati</taxon>
        <taxon>Planctomycetota</taxon>
        <taxon>Planctomycetia</taxon>
        <taxon>Pirellulales</taxon>
        <taxon>Pirellulaceae</taxon>
        <taxon>Rhodopirellula</taxon>
    </lineage>
</organism>
<sequence>MSWFVACSMCVMNSIGQLLREFIEVSSIPELPRKLHPTRIKR</sequence>
<dbReference type="Proteomes" id="UP000011996">
    <property type="component" value="Unassembled WGS sequence"/>
</dbReference>
<gene>
    <name evidence="1" type="ORF">RESH_02701</name>
</gene>
<evidence type="ECO:0000313" key="2">
    <source>
        <dbReference type="Proteomes" id="UP000011996"/>
    </source>
</evidence>
<dbReference type="AlphaFoldDB" id="M5S5B5"/>
<dbReference type="EMBL" id="ANOF01000085">
    <property type="protein sequence ID" value="EMI26808.1"/>
    <property type="molecule type" value="Genomic_DNA"/>
</dbReference>
<evidence type="ECO:0000313" key="1">
    <source>
        <dbReference type="EMBL" id="EMI26808.1"/>
    </source>
</evidence>
<comment type="caution">
    <text evidence="1">The sequence shown here is derived from an EMBL/GenBank/DDBJ whole genome shotgun (WGS) entry which is preliminary data.</text>
</comment>
<proteinExistence type="predicted"/>
<dbReference type="PATRIC" id="fig|1263868.3.peg.2930"/>
<accession>M5S5B5</accession>
<name>M5S5B5_9BACT</name>
<reference evidence="1 2" key="1">
    <citation type="journal article" date="2013" name="Mar. Genomics">
        <title>Expression of sulfatases in Rhodopirellula baltica and the diversity of sulfatases in the genus Rhodopirellula.</title>
        <authorList>
            <person name="Wegner C.E."/>
            <person name="Richter-Heitmann T."/>
            <person name="Klindworth A."/>
            <person name="Klockow C."/>
            <person name="Richter M."/>
            <person name="Achstetter T."/>
            <person name="Glockner F.O."/>
            <person name="Harder J."/>
        </authorList>
    </citation>
    <scope>NUCLEOTIDE SEQUENCE [LARGE SCALE GENOMIC DNA]</scope>
    <source>
        <strain evidence="1 2">SH398</strain>
    </source>
</reference>
<protein>
    <submittedName>
        <fullName evidence="1">Uncharacterized protein</fullName>
    </submittedName>
</protein>